<organism evidence="1 2">
    <name type="scientific">Herpetosiphon gulosus</name>
    <dbReference type="NCBI Taxonomy" id="1973496"/>
    <lineage>
        <taxon>Bacteria</taxon>
        <taxon>Bacillati</taxon>
        <taxon>Chloroflexota</taxon>
        <taxon>Chloroflexia</taxon>
        <taxon>Herpetosiphonales</taxon>
        <taxon>Herpetosiphonaceae</taxon>
        <taxon>Herpetosiphon</taxon>
    </lineage>
</organism>
<gene>
    <name evidence="1" type="ORF">Hgul01_04720</name>
</gene>
<evidence type="ECO:0000313" key="1">
    <source>
        <dbReference type="EMBL" id="GAA5530896.1"/>
    </source>
</evidence>
<keyword evidence="2" id="KW-1185">Reference proteome</keyword>
<name>A0ABP9X681_9CHLR</name>
<accession>A0ABP9X681</accession>
<dbReference type="EMBL" id="BAABRU010000026">
    <property type="protein sequence ID" value="GAA5530896.1"/>
    <property type="molecule type" value="Genomic_DNA"/>
</dbReference>
<dbReference type="Gene3D" id="2.120.10.70">
    <property type="entry name" value="Fucose-specific lectin"/>
    <property type="match status" value="1"/>
</dbReference>
<sequence>MNESTSMKRASVVLFLLVCLLIPLAFKQGGTGVKAAIQAVGWGNVEVRYVSANTNVYPDIKYDGNGRSHVAWVEYGATDADGARLLYTNNVSGAWLTPYEVTGSVARGTDPLHSMTLESNRVHFVYVANSGFAAHRYLTVNGSDITKSSVTTLSTTKASTPELLTDSSGKVHAFWGDRRASSLPQVVHRIWSGGAWEANTGRLIRNDGNNQRYIGATQTSDGVIHVAFSGDSSVRYATFNGTTWTAGSDLASGKIKQVSLTSKGNTVAALYSIDSSGRKMYYHIGYGTSWSNRVLVSSGSSFDEFPEIIYSPTADRIYALWMSGVDEKNLYIVNREIIVGGAIANLQTATSSKAERKWTRAAVQGTTIGVIWQDKAIGRYDIRQITGNTSGVTPATSTPTLSPTPTLPPVGFTVARSSASPSSNPSVTLALSNLTGNPDQMRVSTSAFTAQAASPAWEGLNTSKTVNTGSGVNSCATTVYVQLRNSSNGGISSVQTISAVIDSSLQSAPQIYTMETAPSARPASLTQVQVQPFAPDRVSEKYTRNMTFAYTIAQETSGCSGVTRHKAGPFVVNGSSYPYSGFSAFDSFVTGNDSSGTGFEEQTVNATVILTDTLGNQSLVSKQFTYDDDAPVLTAGGSITLPNGASTSVSVIPLDFTAVVTDDGFMNTAPADKRYWGVWVVATTNSNFPTPQDFLQYGDVIGLEDGATHVDYVRLVNALTGTESGTRHVHMRFLDGAGNYTETGLTSPAISLQPNYSGLPNYLPLIYKYQ</sequence>
<comment type="caution">
    <text evidence="1">The sequence shown here is derived from an EMBL/GenBank/DDBJ whole genome shotgun (WGS) entry which is preliminary data.</text>
</comment>
<proteinExistence type="predicted"/>
<reference evidence="1 2" key="1">
    <citation type="submission" date="2024-02" db="EMBL/GenBank/DDBJ databases">
        <title>Herpetosiphon gulosus NBRC 112829.</title>
        <authorList>
            <person name="Ichikawa N."/>
            <person name="Katano-Makiyama Y."/>
            <person name="Hidaka K."/>
        </authorList>
    </citation>
    <scope>NUCLEOTIDE SEQUENCE [LARGE SCALE GENOMIC DNA]</scope>
    <source>
        <strain evidence="1 2">NBRC 112829</strain>
    </source>
</reference>
<dbReference type="SUPFAM" id="SSF89372">
    <property type="entry name" value="Fucose-specific lectin"/>
    <property type="match status" value="1"/>
</dbReference>
<dbReference type="RefSeq" id="WP_345724493.1">
    <property type="nucleotide sequence ID" value="NZ_BAABRU010000026.1"/>
</dbReference>
<evidence type="ECO:0000313" key="2">
    <source>
        <dbReference type="Proteomes" id="UP001428290"/>
    </source>
</evidence>
<protein>
    <submittedName>
        <fullName evidence="1">Uncharacterized protein</fullName>
    </submittedName>
</protein>
<dbReference type="Proteomes" id="UP001428290">
    <property type="component" value="Unassembled WGS sequence"/>
</dbReference>